<accession>A0A6U1GC60</accession>
<feature type="transmembrane region" description="Helical" evidence="1">
    <location>
        <begin position="201"/>
        <end position="223"/>
    </location>
</feature>
<evidence type="ECO:0000313" key="3">
    <source>
        <dbReference type="EMBL" id="CAD9612268.1"/>
    </source>
</evidence>
<reference evidence="3" key="1">
    <citation type="submission" date="2021-01" db="EMBL/GenBank/DDBJ databases">
        <authorList>
            <person name="Corre E."/>
            <person name="Pelletier E."/>
            <person name="Niang G."/>
            <person name="Scheremetjew M."/>
            <person name="Finn R."/>
            <person name="Kale V."/>
            <person name="Holt S."/>
            <person name="Cochrane G."/>
            <person name="Meng A."/>
            <person name="Brown T."/>
            <person name="Cohen L."/>
        </authorList>
    </citation>
    <scope>NUCLEOTIDE SEQUENCE</scope>
    <source>
        <strain evidence="3">B650</strain>
    </source>
</reference>
<evidence type="ECO:0008006" key="4">
    <source>
        <dbReference type="Google" id="ProtNLM"/>
    </source>
</evidence>
<protein>
    <recommendedName>
        <fullName evidence="4">PS II complex 12 kDa extrinsic protein</fullName>
    </recommendedName>
</protein>
<organism evidence="3">
    <name type="scientific">Leptocylindrus danicus</name>
    <dbReference type="NCBI Taxonomy" id="163516"/>
    <lineage>
        <taxon>Eukaryota</taxon>
        <taxon>Sar</taxon>
        <taxon>Stramenopiles</taxon>
        <taxon>Ochrophyta</taxon>
        <taxon>Bacillariophyta</taxon>
        <taxon>Coscinodiscophyceae</taxon>
        <taxon>Chaetocerotophycidae</taxon>
        <taxon>Leptocylindrales</taxon>
        <taxon>Leptocylindraceae</taxon>
        <taxon>Leptocylindrus</taxon>
    </lineage>
</organism>
<dbReference type="Pfam" id="PF06549">
    <property type="entry name" value="DUF1118"/>
    <property type="match status" value="1"/>
</dbReference>
<keyword evidence="1" id="KW-0472">Membrane</keyword>
<name>A0A6U1GC60_9STRA</name>
<dbReference type="AlphaFoldDB" id="A0A6U1GC60"/>
<dbReference type="InterPro" id="IPR009500">
    <property type="entry name" value="DUF1118"/>
</dbReference>
<dbReference type="EMBL" id="HBGY01032578">
    <property type="protein sequence ID" value="CAD9612268.1"/>
    <property type="molecule type" value="Transcribed_RNA"/>
</dbReference>
<gene>
    <name evidence="3" type="ORF">LDAN0321_LOCUS20381</name>
</gene>
<feature type="signal peptide" evidence="2">
    <location>
        <begin position="1"/>
        <end position="20"/>
    </location>
</feature>
<sequence>MAPVTTTTLFTALAFTGAAAYAPVNTVGGAFKSRQVSKSSTRVYENFGFEFAEDMVENTPDVILGEANYKQWVSTVNDNSFLNRQYNVVGRVRELGLLEKTAELGVLSKLEKLGLDLATVEELLPQAEKLGLLSVVGNNQQLLINGAAPLVIEGAPILLPVVAGALGVGPAAFYLGAAGFFGLDYFLIANGVEVPFVGLPAGVVAGLLLVPLGVVSGGVGLFFSGLKK</sequence>
<feature type="transmembrane region" description="Helical" evidence="1">
    <location>
        <begin position="171"/>
        <end position="189"/>
    </location>
</feature>
<keyword evidence="2" id="KW-0732">Signal</keyword>
<evidence type="ECO:0000256" key="1">
    <source>
        <dbReference type="SAM" id="Phobius"/>
    </source>
</evidence>
<keyword evidence="1" id="KW-1133">Transmembrane helix</keyword>
<proteinExistence type="predicted"/>
<evidence type="ECO:0000256" key="2">
    <source>
        <dbReference type="SAM" id="SignalP"/>
    </source>
</evidence>
<keyword evidence="1" id="KW-0812">Transmembrane</keyword>
<feature type="chain" id="PRO_5030159895" description="PS II complex 12 kDa extrinsic protein" evidence="2">
    <location>
        <begin position="21"/>
        <end position="228"/>
    </location>
</feature>